<evidence type="ECO:0000256" key="1">
    <source>
        <dbReference type="PROSITE-ProRule" id="PRU01373"/>
    </source>
</evidence>
<comment type="pathway">
    <text evidence="1">Cell wall biogenesis; peptidoglycan biosynthesis.</text>
</comment>
<dbReference type="AlphaFoldDB" id="A0A4R3NM32"/>
<keyword evidence="1" id="KW-0573">Peptidoglycan synthesis</keyword>
<feature type="active site" description="Nucleophile" evidence="1">
    <location>
        <position position="98"/>
    </location>
</feature>
<name>A0A4R3NM32_9HYPH</name>
<keyword evidence="1" id="KW-0961">Cell wall biogenesis/degradation</keyword>
<evidence type="ECO:0000313" key="4">
    <source>
        <dbReference type="Proteomes" id="UP000295097"/>
    </source>
</evidence>
<proteinExistence type="predicted"/>
<dbReference type="Proteomes" id="UP000295097">
    <property type="component" value="Unassembled WGS sequence"/>
</dbReference>
<dbReference type="GO" id="GO:0008360">
    <property type="term" value="P:regulation of cell shape"/>
    <property type="evidence" value="ECO:0007669"/>
    <property type="project" value="UniProtKB-UniRule"/>
</dbReference>
<feature type="active site" description="Proton donor/acceptor" evidence="1">
    <location>
        <position position="86"/>
    </location>
</feature>
<dbReference type="EMBL" id="SMAR01000027">
    <property type="protein sequence ID" value="TCT35287.1"/>
    <property type="molecule type" value="Genomic_DNA"/>
</dbReference>
<gene>
    <name evidence="3" type="ORF">EDC90_102725</name>
</gene>
<organism evidence="3 4">
    <name type="scientific">Martelella mediterranea</name>
    <dbReference type="NCBI Taxonomy" id="293089"/>
    <lineage>
        <taxon>Bacteria</taxon>
        <taxon>Pseudomonadati</taxon>
        <taxon>Pseudomonadota</taxon>
        <taxon>Alphaproteobacteria</taxon>
        <taxon>Hyphomicrobiales</taxon>
        <taxon>Aurantimonadaceae</taxon>
        <taxon>Martelella</taxon>
    </lineage>
</organism>
<accession>A0A4R3NM32</accession>
<dbReference type="GO" id="GO:0009252">
    <property type="term" value="P:peptidoglycan biosynthetic process"/>
    <property type="evidence" value="ECO:0007669"/>
    <property type="project" value="UniProtKB-KW"/>
</dbReference>
<keyword evidence="1" id="KW-0133">Cell shape</keyword>
<dbReference type="GO" id="GO:0071555">
    <property type="term" value="P:cell wall organization"/>
    <property type="evidence" value="ECO:0007669"/>
    <property type="project" value="UniProtKB-UniRule"/>
</dbReference>
<reference evidence="3 4" key="1">
    <citation type="submission" date="2019-03" db="EMBL/GenBank/DDBJ databases">
        <title>Freshwater and sediment microbial communities from various areas in North America, analyzing microbe dynamics in response to fracking.</title>
        <authorList>
            <person name="Lamendella R."/>
        </authorList>
    </citation>
    <scope>NUCLEOTIDE SEQUENCE [LARGE SCALE GENOMIC DNA]</scope>
    <source>
        <strain evidence="3 4">175.2</strain>
    </source>
</reference>
<dbReference type="Pfam" id="PF03734">
    <property type="entry name" value="YkuD"/>
    <property type="match status" value="1"/>
</dbReference>
<evidence type="ECO:0000313" key="3">
    <source>
        <dbReference type="EMBL" id="TCT35287.1"/>
    </source>
</evidence>
<feature type="domain" description="L,D-TPase catalytic" evidence="2">
    <location>
        <begin position="1"/>
        <end position="122"/>
    </location>
</feature>
<keyword evidence="4" id="KW-1185">Reference proteome</keyword>
<comment type="caution">
    <text evidence="3">The sequence shown here is derived from an EMBL/GenBank/DDBJ whole genome shotgun (WGS) entry which is preliminary data.</text>
</comment>
<dbReference type="PANTHER" id="PTHR38589">
    <property type="entry name" value="BLR0621 PROTEIN"/>
    <property type="match status" value="1"/>
</dbReference>
<protein>
    <recommendedName>
        <fullName evidence="2">L,D-TPase catalytic domain-containing protein</fullName>
    </recommendedName>
</protein>
<evidence type="ECO:0000259" key="2">
    <source>
        <dbReference type="PROSITE" id="PS52029"/>
    </source>
</evidence>
<dbReference type="InterPro" id="IPR005490">
    <property type="entry name" value="LD_TPept_cat_dom"/>
</dbReference>
<sequence>MPLLYGYTAGRKPVWPTSPLRLKRSETRRGWCDDPASPNYNRPVRLPFDGGYELLRRNDHIYDAVIVLDWNITSRVRNRGSAIFFHLKRPDHGPTAGCIALTARDMALLLPHLKRGLRLVVHD</sequence>
<dbReference type="GO" id="GO:0016740">
    <property type="term" value="F:transferase activity"/>
    <property type="evidence" value="ECO:0007669"/>
    <property type="project" value="InterPro"/>
</dbReference>
<dbReference type="PANTHER" id="PTHR38589:SF1">
    <property type="entry name" value="BLR0621 PROTEIN"/>
    <property type="match status" value="1"/>
</dbReference>
<dbReference type="PROSITE" id="PS52029">
    <property type="entry name" value="LD_TPASE"/>
    <property type="match status" value="1"/>
</dbReference>